<dbReference type="Pfam" id="PF07833">
    <property type="entry name" value="Cu_amine_oxidN1"/>
    <property type="match status" value="1"/>
</dbReference>
<dbReference type="Proteomes" id="UP000282076">
    <property type="component" value="Unassembled WGS sequence"/>
</dbReference>
<evidence type="ECO:0000313" key="4">
    <source>
        <dbReference type="Proteomes" id="UP000282076"/>
    </source>
</evidence>
<accession>A0A494XIP0</accession>
<keyword evidence="4" id="KW-1185">Reference proteome</keyword>
<reference evidence="3 4" key="1">
    <citation type="submission" date="2018-10" db="EMBL/GenBank/DDBJ databases">
        <title>Cohnella sp. M2MS4P-1, whole genome shotgun sequence.</title>
        <authorList>
            <person name="Tuo L."/>
        </authorList>
    </citation>
    <scope>NUCLEOTIDE SEQUENCE [LARGE SCALE GENOMIC DNA]</scope>
    <source>
        <strain evidence="3 4">M2MS4P-1</strain>
    </source>
</reference>
<feature type="domain" description="Copper amine oxidase-like N-terminal" evidence="2">
    <location>
        <begin position="45"/>
        <end position="149"/>
    </location>
</feature>
<proteinExistence type="predicted"/>
<evidence type="ECO:0000259" key="2">
    <source>
        <dbReference type="Pfam" id="PF07833"/>
    </source>
</evidence>
<name>A0A494XIP0_9BACL</name>
<feature type="signal peptide" evidence="1">
    <location>
        <begin position="1"/>
        <end position="22"/>
    </location>
</feature>
<dbReference type="SUPFAM" id="SSF48403">
    <property type="entry name" value="Ankyrin repeat"/>
    <property type="match status" value="1"/>
</dbReference>
<comment type="caution">
    <text evidence="3">The sequence shown here is derived from an EMBL/GenBank/DDBJ whole genome shotgun (WGS) entry which is preliminary data.</text>
</comment>
<dbReference type="Gene3D" id="3.30.457.10">
    <property type="entry name" value="Copper amine oxidase-like, N-terminal domain"/>
    <property type="match status" value="1"/>
</dbReference>
<evidence type="ECO:0000313" key="3">
    <source>
        <dbReference type="EMBL" id="RKP47989.1"/>
    </source>
</evidence>
<dbReference type="InterPro" id="IPR036770">
    <property type="entry name" value="Ankyrin_rpt-contain_sf"/>
</dbReference>
<dbReference type="OrthoDB" id="1954422at2"/>
<dbReference type="Gene3D" id="1.25.40.20">
    <property type="entry name" value="Ankyrin repeat-containing domain"/>
    <property type="match status" value="1"/>
</dbReference>
<dbReference type="AlphaFoldDB" id="A0A494XIP0"/>
<gene>
    <name evidence="3" type="ORF">D7Z26_22555</name>
</gene>
<evidence type="ECO:0000256" key="1">
    <source>
        <dbReference type="SAM" id="SignalP"/>
    </source>
</evidence>
<sequence length="411" mass="44950">MKKVLTIIVACLLMMNASSVYAANAKTVPAVKTTAAAPKPITLTINYEKAELNPGPVLQNNTIYLPLSALSKMGITVIIGADKTTLTLKKQWNSVVIALGAATIKVNNETEKLAQPTVKINGALYVPSAILSKYFGKGVRWDNKTKVLSLIDFDSQLHLALQRNDLAYFGKLLNDGLNATETIDLILKYQQDAAWIQAALKAGADPNPYFYEAVISKQAGAVQALLDSGKVDLHSTPPIMGENSYLSQAFKIYTVYGYDSQGKRKSFKAPRSYEIAEMLVAHGLQATSTDAYFAMAERETEWFDWMLGHGADPNGETLKMVTVDESHNAIAFYDLLTAVDRPATQKLIVSQYMVTGWNPSPENMKNLEMLVLKYNASLSPLSQPQLDRLLYLAQSNNMQALTDALVAAGAK</sequence>
<dbReference type="InterPro" id="IPR036582">
    <property type="entry name" value="Mao_N_sf"/>
</dbReference>
<dbReference type="EMBL" id="RBZM01000010">
    <property type="protein sequence ID" value="RKP47989.1"/>
    <property type="molecule type" value="Genomic_DNA"/>
</dbReference>
<dbReference type="SUPFAM" id="SSF55383">
    <property type="entry name" value="Copper amine oxidase, domain N"/>
    <property type="match status" value="1"/>
</dbReference>
<organism evidence="3 4">
    <name type="scientific">Cohnella endophytica</name>
    <dbReference type="NCBI Taxonomy" id="2419778"/>
    <lineage>
        <taxon>Bacteria</taxon>
        <taxon>Bacillati</taxon>
        <taxon>Bacillota</taxon>
        <taxon>Bacilli</taxon>
        <taxon>Bacillales</taxon>
        <taxon>Paenibacillaceae</taxon>
        <taxon>Cohnella</taxon>
    </lineage>
</organism>
<dbReference type="InterPro" id="IPR012854">
    <property type="entry name" value="Cu_amine_oxidase-like_N"/>
</dbReference>
<feature type="chain" id="PRO_5019778422" evidence="1">
    <location>
        <begin position="23"/>
        <end position="411"/>
    </location>
</feature>
<protein>
    <submittedName>
        <fullName evidence="3">Copper amine oxidase N-terminal domain-containing protein</fullName>
    </submittedName>
</protein>
<dbReference type="RefSeq" id="WP_120979278.1">
    <property type="nucleotide sequence ID" value="NZ_RBZM01000010.1"/>
</dbReference>
<keyword evidence="1" id="KW-0732">Signal</keyword>